<feature type="transmembrane region" description="Helical" evidence="7">
    <location>
        <begin position="436"/>
        <end position="457"/>
    </location>
</feature>
<keyword evidence="4 7" id="KW-1133">Transmembrane helix</keyword>
<dbReference type="Pfam" id="PF01566">
    <property type="entry name" value="Nramp"/>
    <property type="match status" value="1"/>
</dbReference>
<feature type="transmembrane region" description="Helical" evidence="7">
    <location>
        <begin position="128"/>
        <end position="146"/>
    </location>
</feature>
<dbReference type="NCBIfam" id="NF037982">
    <property type="entry name" value="Nramp_1"/>
    <property type="match status" value="1"/>
</dbReference>
<feature type="transmembrane region" description="Helical" evidence="7">
    <location>
        <begin position="370"/>
        <end position="388"/>
    </location>
</feature>
<dbReference type="GO" id="GO:0015086">
    <property type="term" value="F:cadmium ion transmembrane transporter activity"/>
    <property type="evidence" value="ECO:0007669"/>
    <property type="project" value="TreeGrafter"/>
</dbReference>
<dbReference type="GO" id="GO:0005384">
    <property type="term" value="F:manganese ion transmembrane transporter activity"/>
    <property type="evidence" value="ECO:0007669"/>
    <property type="project" value="TreeGrafter"/>
</dbReference>
<reference evidence="8" key="2">
    <citation type="submission" date="2019-06" db="EMBL/GenBank/DDBJ databases">
        <title>Genomics analysis of Aphanomyces spp. identifies a new class of oomycete effector associated with host adaptation.</title>
        <authorList>
            <person name="Gaulin E."/>
        </authorList>
    </citation>
    <scope>NUCLEOTIDE SEQUENCE</scope>
    <source>
        <strain evidence="8">CBS 578.67</strain>
    </source>
</reference>
<dbReference type="PANTHER" id="PTHR11706:SF33">
    <property type="entry name" value="NATURAL RESISTANCE-ASSOCIATED MACROPHAGE PROTEIN 2"/>
    <property type="match status" value="1"/>
</dbReference>
<dbReference type="InterPro" id="IPR001046">
    <property type="entry name" value="NRAMP_fam"/>
</dbReference>
<dbReference type="OrthoDB" id="409173at2759"/>
<dbReference type="NCBIfam" id="TIGR01197">
    <property type="entry name" value="nramp"/>
    <property type="match status" value="1"/>
</dbReference>
<protein>
    <submittedName>
        <fullName evidence="9">Aste57867_8232 protein</fullName>
    </submittedName>
</protein>
<evidence type="ECO:0000256" key="7">
    <source>
        <dbReference type="SAM" id="Phobius"/>
    </source>
</evidence>
<feature type="transmembrane region" description="Helical" evidence="7">
    <location>
        <begin position="237"/>
        <end position="260"/>
    </location>
</feature>
<dbReference type="AlphaFoldDB" id="A0A485KJP5"/>
<feature type="transmembrane region" description="Helical" evidence="7">
    <location>
        <begin position="87"/>
        <end position="108"/>
    </location>
</feature>
<dbReference type="EMBL" id="CAADRA010005115">
    <property type="protein sequence ID" value="VFT85119.1"/>
    <property type="molecule type" value="Genomic_DNA"/>
</dbReference>
<feature type="transmembrane region" description="Helical" evidence="7">
    <location>
        <begin position="53"/>
        <end position="72"/>
    </location>
</feature>
<keyword evidence="3 7" id="KW-0812">Transmembrane</keyword>
<gene>
    <name evidence="9" type="primary">Aste57867_8232</name>
    <name evidence="8" type="ORF">As57867_008201</name>
    <name evidence="9" type="ORF">ASTE57867_8232</name>
</gene>
<feature type="transmembrane region" description="Helical" evidence="7">
    <location>
        <begin position="191"/>
        <end position="209"/>
    </location>
</feature>
<name>A0A485KJP5_9STRA</name>
<evidence type="ECO:0000256" key="6">
    <source>
        <dbReference type="SAM" id="MobiDB-lite"/>
    </source>
</evidence>
<evidence type="ECO:0000313" key="9">
    <source>
        <dbReference type="EMBL" id="VFT85119.1"/>
    </source>
</evidence>
<proteinExistence type="inferred from homology"/>
<comment type="subcellular location">
    <subcellularLocation>
        <location evidence="1">Membrane</location>
        <topology evidence="1">Multi-pass membrane protein</topology>
    </subcellularLocation>
</comment>
<feature type="transmembrane region" description="Helical" evidence="7">
    <location>
        <begin position="152"/>
        <end position="184"/>
    </location>
</feature>
<dbReference type="PANTHER" id="PTHR11706">
    <property type="entry name" value="SOLUTE CARRIER PROTEIN FAMILY 11 MEMBER"/>
    <property type="match status" value="1"/>
</dbReference>
<dbReference type="GO" id="GO:0005886">
    <property type="term" value="C:plasma membrane"/>
    <property type="evidence" value="ECO:0007669"/>
    <property type="project" value="TreeGrafter"/>
</dbReference>
<feature type="compositionally biased region" description="Basic and acidic residues" evidence="6">
    <location>
        <begin position="9"/>
        <end position="24"/>
    </location>
</feature>
<dbReference type="Proteomes" id="UP000332933">
    <property type="component" value="Unassembled WGS sequence"/>
</dbReference>
<evidence type="ECO:0000313" key="10">
    <source>
        <dbReference type="Proteomes" id="UP000332933"/>
    </source>
</evidence>
<feature type="transmembrane region" description="Helical" evidence="7">
    <location>
        <begin position="334"/>
        <end position="358"/>
    </location>
</feature>
<accession>A0A485KJP5</accession>
<reference evidence="9 10" key="1">
    <citation type="submission" date="2019-03" db="EMBL/GenBank/DDBJ databases">
        <authorList>
            <person name="Gaulin E."/>
            <person name="Dumas B."/>
        </authorList>
    </citation>
    <scope>NUCLEOTIDE SEQUENCE [LARGE SCALE GENOMIC DNA]</scope>
    <source>
        <strain evidence="9">CBS 568.67</strain>
    </source>
</reference>
<dbReference type="GO" id="GO:0034755">
    <property type="term" value="P:iron ion transmembrane transport"/>
    <property type="evidence" value="ECO:0007669"/>
    <property type="project" value="TreeGrafter"/>
</dbReference>
<evidence type="ECO:0000256" key="3">
    <source>
        <dbReference type="ARBA" id="ARBA00022692"/>
    </source>
</evidence>
<dbReference type="PRINTS" id="PR00447">
    <property type="entry name" value="NATRESASSCMP"/>
</dbReference>
<dbReference type="HAMAP" id="MF_00221">
    <property type="entry name" value="NRAMP"/>
    <property type="match status" value="1"/>
</dbReference>
<feature type="transmembrane region" description="Helical" evidence="7">
    <location>
        <begin position="394"/>
        <end position="415"/>
    </location>
</feature>
<keyword evidence="10" id="KW-1185">Reference proteome</keyword>
<feature type="region of interest" description="Disordered" evidence="6">
    <location>
        <begin position="1"/>
        <end position="24"/>
    </location>
</feature>
<organism evidence="9 10">
    <name type="scientific">Aphanomyces stellatus</name>
    <dbReference type="NCBI Taxonomy" id="120398"/>
    <lineage>
        <taxon>Eukaryota</taxon>
        <taxon>Sar</taxon>
        <taxon>Stramenopiles</taxon>
        <taxon>Oomycota</taxon>
        <taxon>Saprolegniomycetes</taxon>
        <taxon>Saprolegniales</taxon>
        <taxon>Verrucalvaceae</taxon>
        <taxon>Aphanomyces</taxon>
    </lineage>
</organism>
<evidence type="ECO:0000256" key="4">
    <source>
        <dbReference type="ARBA" id="ARBA00022989"/>
    </source>
</evidence>
<feature type="transmembrane region" description="Helical" evidence="7">
    <location>
        <begin position="281"/>
        <end position="303"/>
    </location>
</feature>
<dbReference type="NCBIfam" id="NF001923">
    <property type="entry name" value="PRK00701.1"/>
    <property type="match status" value="1"/>
</dbReference>
<evidence type="ECO:0000313" key="8">
    <source>
        <dbReference type="EMBL" id="KAF0701303.1"/>
    </source>
</evidence>
<evidence type="ECO:0000256" key="2">
    <source>
        <dbReference type="ARBA" id="ARBA00022448"/>
    </source>
</evidence>
<evidence type="ECO:0000256" key="1">
    <source>
        <dbReference type="ARBA" id="ARBA00004141"/>
    </source>
</evidence>
<evidence type="ECO:0000256" key="5">
    <source>
        <dbReference type="ARBA" id="ARBA00023136"/>
    </source>
</evidence>
<keyword evidence="2" id="KW-0813">Transport</keyword>
<sequence>MLSTAKSKRPSERSPLKGSARGEDSLYTNASNAHVSIDVQRNRDDDTGGCMSLFKKLLPALGSAFVASVAYVDPGNFATNIQAGSNYGYTLLWVILLANLMAMLFQTLSAKLGIATGKNLPEVIAEQFPTWVTILMWIAAEIAAIATDVAEFIGAAIAFQLLFSISLAWGAIITAIMTLALLYVHQYRIHAFEVVIFLLVSVIVISYIVETFLQPSVDWGDVAVGMVFPRFADSDSILLAVGIVGATVMPHAIYLHSALTQDRFEMSDAGAVVFPPLRYEVIGIAIALSIAGLVNMSMLIMAASTFHTSGHTDVSTIENAYATLEPLLGKASSYVFAIGLLASGISSSAVGTLAGQVIMGGFVKMKLNVWIRRAVTLVPSMAIVFSGVDPTRALVISQVVLSFCIPFALVPLAMFTSRDDIMGKWKSSDLMQATTALLCLFIIGLNAYLVVAFAAGWS</sequence>
<dbReference type="EMBL" id="VJMH01005094">
    <property type="protein sequence ID" value="KAF0701303.1"/>
    <property type="molecule type" value="Genomic_DNA"/>
</dbReference>
<keyword evidence="5 7" id="KW-0472">Membrane</keyword>